<proteinExistence type="predicted"/>
<evidence type="ECO:0000313" key="2">
    <source>
        <dbReference type="Proteomes" id="UP000268007"/>
    </source>
</evidence>
<dbReference type="Proteomes" id="UP000268007">
    <property type="component" value="Unassembled WGS sequence"/>
</dbReference>
<reference evidence="1 2" key="1">
    <citation type="submission" date="2018-10" db="EMBL/GenBank/DDBJ databases">
        <title>Genomic Encyclopedia of Archaeal and Bacterial Type Strains, Phase II (KMG-II): from individual species to whole genera.</title>
        <authorList>
            <person name="Goeker M."/>
        </authorList>
    </citation>
    <scope>NUCLEOTIDE SEQUENCE [LARGE SCALE GENOMIC DNA]</scope>
    <source>
        <strain evidence="1 2">DSM 18602</strain>
    </source>
</reference>
<evidence type="ECO:0000313" key="1">
    <source>
        <dbReference type="EMBL" id="RKR84814.1"/>
    </source>
</evidence>
<keyword evidence="2" id="KW-1185">Reference proteome</keyword>
<dbReference type="RefSeq" id="WP_121200696.1">
    <property type="nucleotide sequence ID" value="NZ_RBKU01000001.1"/>
</dbReference>
<dbReference type="EMBL" id="RBKU01000001">
    <property type="protein sequence ID" value="RKR84814.1"/>
    <property type="molecule type" value="Genomic_DNA"/>
</dbReference>
<gene>
    <name evidence="1" type="ORF">BDD43_5067</name>
</gene>
<dbReference type="OrthoDB" id="1340765at2"/>
<sequence length="313" mass="37916">MLNEADFFWKNWRLGTELQIAGTFLYNGLYAFDQMESFYHEAEVFEFLYNISVGLERLAKITVILLEHDIQTDQEDFEKKLITHDHFNLLNRIKAHKEITMGKSSTKFLQVIKDFYHSSRYNRYNKKSVYAENHEAKFRRFLEEELDIKVKVEMIETTPNDQRIKNFIGKIISKITLQLYEIIRNECRRMNIYTYEVNYESKAFKIFIRKEFSFKDEHYLKKEILIHLLRKRKKGDGFQDFVKTIKPLPFETYNTNYYVQYLMNFHKHPIVLDELRSIAEDKPLKKERLEKVSLLGEDVEFDKFNDSFFDDFL</sequence>
<protein>
    <submittedName>
        <fullName evidence="1">Uncharacterized protein</fullName>
    </submittedName>
</protein>
<accession>A0A495J8U5</accession>
<organism evidence="1 2">
    <name type="scientific">Mucilaginibacter gracilis</name>
    <dbReference type="NCBI Taxonomy" id="423350"/>
    <lineage>
        <taxon>Bacteria</taxon>
        <taxon>Pseudomonadati</taxon>
        <taxon>Bacteroidota</taxon>
        <taxon>Sphingobacteriia</taxon>
        <taxon>Sphingobacteriales</taxon>
        <taxon>Sphingobacteriaceae</taxon>
        <taxon>Mucilaginibacter</taxon>
    </lineage>
</organism>
<name>A0A495J8U5_9SPHI</name>
<comment type="caution">
    <text evidence="1">The sequence shown here is derived from an EMBL/GenBank/DDBJ whole genome shotgun (WGS) entry which is preliminary data.</text>
</comment>
<dbReference type="AlphaFoldDB" id="A0A495J8U5"/>